<feature type="region of interest" description="Disordered" evidence="1">
    <location>
        <begin position="71"/>
        <end position="117"/>
    </location>
</feature>
<sequence length="319" mass="36143">MDKLRRIFSKDPKWQPRNELQNSKRKKKTTDPDAWAISLPGYDPPTSADCDEPARHGRLLTALEYRKLETDDHAGKGLTRYKKNPSTSLQTTSTFWSKPATPPRKESAVLPAPSAPMDPTEQLVAGVATIGPRAGWKPTEEEVEKAAKQGMPPPPDPYDNPVMRRWKINFEVKLRIEMSTAEKVKFPKALTMALINWDYRGPPHMRDFWRLLVIVTTRRFDAGRKQGTQMKYQADLCQGGGLQIDAIRPLEVGHNRVWFDTFEGIVNGVLTRWTFNGTVSATRLNYLEQTVSPDTVVCLQELGVPVYVEDGKMVLVLRD</sequence>
<name>A0A9E7V2B5_9RHAB</name>
<feature type="compositionally biased region" description="Basic and acidic residues" evidence="1">
    <location>
        <begin position="1"/>
        <end position="16"/>
    </location>
</feature>
<dbReference type="EMBL" id="ON746529">
    <property type="protein sequence ID" value="UYL95603.1"/>
    <property type="molecule type" value="Viral_cRNA"/>
</dbReference>
<protein>
    <submittedName>
        <fullName evidence="2">Matrix protein</fullName>
    </submittedName>
</protein>
<evidence type="ECO:0000313" key="2">
    <source>
        <dbReference type="EMBL" id="UYL95603.1"/>
    </source>
</evidence>
<reference evidence="2" key="1">
    <citation type="submission" date="2022-05" db="EMBL/GenBank/DDBJ databases">
        <authorList>
            <person name="Cao W."/>
            <person name="Jia N."/>
            <person name="Lam T.T.-Y."/>
            <person name="Ni X."/>
            <person name="Liu J."/>
        </authorList>
    </citation>
    <scope>NUCLEOTIDE SEQUENCE</scope>
    <source>
        <strain evidence="2">TIGMIC 1</strain>
    </source>
</reference>
<feature type="region of interest" description="Disordered" evidence="1">
    <location>
        <begin position="1"/>
        <end position="53"/>
    </location>
</feature>
<organism evidence="2">
    <name type="scientific">Tongliao Rhabd tick virus 1</name>
    <dbReference type="NCBI Taxonomy" id="2972331"/>
    <lineage>
        <taxon>Viruses</taxon>
        <taxon>Riboviria</taxon>
        <taxon>Orthornavirae</taxon>
        <taxon>Negarnaviricota</taxon>
        <taxon>Haploviricotina</taxon>
        <taxon>Monjiviricetes</taxon>
        <taxon>Mononegavirales</taxon>
        <taxon>Rhabdoviridae</taxon>
    </lineage>
</organism>
<feature type="compositionally biased region" description="Polar residues" evidence="1">
    <location>
        <begin position="84"/>
        <end position="96"/>
    </location>
</feature>
<evidence type="ECO:0000256" key="1">
    <source>
        <dbReference type="SAM" id="MobiDB-lite"/>
    </source>
</evidence>
<accession>A0A9E7V2B5</accession>
<proteinExistence type="predicted"/>